<keyword evidence="2" id="KW-0378">Hydrolase</keyword>
<feature type="compositionally biased region" description="Low complexity" evidence="1">
    <location>
        <begin position="76"/>
        <end position="85"/>
    </location>
</feature>
<feature type="region of interest" description="Disordered" evidence="1">
    <location>
        <begin position="1"/>
        <end position="85"/>
    </location>
</feature>
<feature type="compositionally biased region" description="Low complexity" evidence="1">
    <location>
        <begin position="16"/>
        <end position="36"/>
    </location>
</feature>
<reference evidence="2" key="1">
    <citation type="submission" date="2020-02" db="EMBL/GenBank/DDBJ databases">
        <authorList>
            <person name="Meier V. D."/>
        </authorList>
    </citation>
    <scope>NUCLEOTIDE SEQUENCE</scope>
    <source>
        <strain evidence="2">AVDCRST_MAG30</strain>
    </source>
</reference>
<organism evidence="2">
    <name type="scientific">uncultured Solirubrobacteraceae bacterium</name>
    <dbReference type="NCBI Taxonomy" id="1162706"/>
    <lineage>
        <taxon>Bacteria</taxon>
        <taxon>Bacillati</taxon>
        <taxon>Actinomycetota</taxon>
        <taxon>Thermoleophilia</taxon>
        <taxon>Solirubrobacterales</taxon>
        <taxon>Solirubrobacteraceae</taxon>
        <taxon>environmental samples</taxon>
    </lineage>
</organism>
<gene>
    <name evidence="2" type="ORF">AVDCRST_MAG30-3663</name>
</gene>
<proteinExistence type="predicted"/>
<dbReference type="GO" id="GO:0016787">
    <property type="term" value="F:hydrolase activity"/>
    <property type="evidence" value="ECO:0007669"/>
    <property type="project" value="UniProtKB-KW"/>
</dbReference>
<name>A0A6J4TSH2_9ACTN</name>
<feature type="non-terminal residue" evidence="2">
    <location>
        <position position="119"/>
    </location>
</feature>
<dbReference type="AlphaFoldDB" id="A0A6J4TSH2"/>
<feature type="non-terminal residue" evidence="2">
    <location>
        <position position="1"/>
    </location>
</feature>
<evidence type="ECO:0000256" key="1">
    <source>
        <dbReference type="SAM" id="MobiDB-lite"/>
    </source>
</evidence>
<feature type="compositionally biased region" description="Basic and acidic residues" evidence="1">
    <location>
        <begin position="1"/>
        <end position="15"/>
    </location>
</feature>
<protein>
    <submittedName>
        <fullName evidence="2">ATP synthase epsilon chain</fullName>
        <ecNumber evidence="2">3.6.3.14</ecNumber>
    </submittedName>
</protein>
<sequence>RDALDPDGRGLDRRAGQPPAAARAARARGAAPLPLGVRRADLRAGRGLPADVGQPRARARRRGVRARPDRRRRPARAAAQGRGAALLGGGRLRGAAHRAARAAAVRGLHQDGRRPLRIL</sequence>
<dbReference type="EMBL" id="CADCVS010000483">
    <property type="protein sequence ID" value="CAA9529712.1"/>
    <property type="molecule type" value="Genomic_DNA"/>
</dbReference>
<accession>A0A6J4TSH2</accession>
<feature type="compositionally biased region" description="Basic residues" evidence="1">
    <location>
        <begin position="57"/>
        <end position="75"/>
    </location>
</feature>
<dbReference type="EC" id="3.6.3.14" evidence="2"/>
<evidence type="ECO:0000313" key="2">
    <source>
        <dbReference type="EMBL" id="CAA9529712.1"/>
    </source>
</evidence>